<organism evidence="2 3">
    <name type="scientific">Piscinibacter aquaticus</name>
    <dbReference type="NCBI Taxonomy" id="392597"/>
    <lineage>
        <taxon>Bacteria</taxon>
        <taxon>Pseudomonadati</taxon>
        <taxon>Pseudomonadota</taxon>
        <taxon>Betaproteobacteria</taxon>
        <taxon>Burkholderiales</taxon>
        <taxon>Sphaerotilaceae</taxon>
        <taxon>Piscinibacter</taxon>
    </lineage>
</organism>
<keyword evidence="3" id="KW-1185">Reference proteome</keyword>
<gene>
    <name evidence="2" type="ORF">FSC37_16140</name>
</gene>
<accession>A0A5C6U4Y0</accession>
<name>A0A5C6U4Y0_9BURK</name>
<evidence type="ECO:0000313" key="2">
    <source>
        <dbReference type="EMBL" id="TXC66785.1"/>
    </source>
</evidence>
<feature type="chain" id="PRO_5023054128" evidence="1">
    <location>
        <begin position="26"/>
        <end position="300"/>
    </location>
</feature>
<dbReference type="Proteomes" id="UP000321832">
    <property type="component" value="Unassembled WGS sequence"/>
</dbReference>
<sequence length="300" mass="32516">MTTHFRSLTRLLVLPSAVIAAEAQAQVSFAPPGARAVLTVEYSYRSEGRAADKYDSREWRVLRTASIRAELEATKPALMSAVQLPDAAQQARSDRAVAQGEAIAQQMGGSMAEMQAAFAKCGEDRACLQKLAMQMAANAAAKPRSETQRVARETEAAMKPGAPRYQLWKGVAQQGSYRISEDAKITHADPICLEGPGKFCHRSEERRGEGALPEGARGSAAFAQAEIDAGKQTLWLRLPMPMNVMPYTETVVTDEPQHTRGKTNARLQSNKSLDFRALRELGAFSVALLPGAKSRRASSA</sequence>
<feature type="signal peptide" evidence="1">
    <location>
        <begin position="1"/>
        <end position="25"/>
    </location>
</feature>
<keyword evidence="1" id="KW-0732">Signal</keyword>
<dbReference type="EMBL" id="VOPW01000001">
    <property type="protein sequence ID" value="TXC66785.1"/>
    <property type="molecule type" value="Genomic_DNA"/>
</dbReference>
<proteinExistence type="predicted"/>
<evidence type="ECO:0000313" key="3">
    <source>
        <dbReference type="Proteomes" id="UP000321832"/>
    </source>
</evidence>
<dbReference type="AlphaFoldDB" id="A0A5C6U4Y0"/>
<reference evidence="2 3" key="1">
    <citation type="submission" date="2019-08" db="EMBL/GenBank/DDBJ databases">
        <authorList>
            <person name="Khan S.A."/>
            <person name="Jeon C.O."/>
            <person name="Jeong S.E."/>
        </authorList>
    </citation>
    <scope>NUCLEOTIDE SEQUENCE [LARGE SCALE GENOMIC DNA]</scope>
    <source>
        <strain evidence="3">IMCC1728</strain>
    </source>
</reference>
<evidence type="ECO:0000256" key="1">
    <source>
        <dbReference type="SAM" id="SignalP"/>
    </source>
</evidence>
<protein>
    <submittedName>
        <fullName evidence="2">Uncharacterized protein</fullName>
    </submittedName>
</protein>
<comment type="caution">
    <text evidence="2">The sequence shown here is derived from an EMBL/GenBank/DDBJ whole genome shotgun (WGS) entry which is preliminary data.</text>
</comment>